<keyword evidence="1" id="KW-0472">Membrane</keyword>
<organism evidence="2 3">
    <name type="scientific">Alloacidobacterium dinghuense</name>
    <dbReference type="NCBI Taxonomy" id="2763107"/>
    <lineage>
        <taxon>Bacteria</taxon>
        <taxon>Pseudomonadati</taxon>
        <taxon>Acidobacteriota</taxon>
        <taxon>Terriglobia</taxon>
        <taxon>Terriglobales</taxon>
        <taxon>Acidobacteriaceae</taxon>
        <taxon>Alloacidobacterium</taxon>
    </lineage>
</organism>
<name>A0A7G8BE23_9BACT</name>
<dbReference type="RefSeq" id="WP_186740907.1">
    <property type="nucleotide sequence ID" value="NZ_CP060394.1"/>
</dbReference>
<keyword evidence="1" id="KW-0812">Transmembrane</keyword>
<evidence type="ECO:0000313" key="2">
    <source>
        <dbReference type="EMBL" id="QNI30793.1"/>
    </source>
</evidence>
<feature type="transmembrane region" description="Helical" evidence="1">
    <location>
        <begin position="58"/>
        <end position="80"/>
    </location>
</feature>
<accession>A0A7G8BE23</accession>
<evidence type="ECO:0000313" key="3">
    <source>
        <dbReference type="Proteomes" id="UP000515312"/>
    </source>
</evidence>
<dbReference type="KEGG" id="adin:H7849_16930"/>
<sequence length="193" mass="21635">MRKQLSTNSVMNELTVEKRSRSLLKFVLLIVLAGCPLLLVEFVLYVGLTFTAPTNIGIWLRVFLLFGCLLDLPALVLAIVWQRGAGYWLAGNAIISWLIYLAFQAQTLFSGNSTYHPPLSSLLKTELAFQWKAVLFWGLKLICASCLLIISRSSVDAPSERIKSFTRIARPIAWMLVGGYSVCAVLLLFSWYL</sequence>
<dbReference type="AlphaFoldDB" id="A0A7G8BE23"/>
<dbReference type="EMBL" id="CP060394">
    <property type="protein sequence ID" value="QNI30793.1"/>
    <property type="molecule type" value="Genomic_DNA"/>
</dbReference>
<evidence type="ECO:0000256" key="1">
    <source>
        <dbReference type="SAM" id="Phobius"/>
    </source>
</evidence>
<feature type="transmembrane region" description="Helical" evidence="1">
    <location>
        <begin position="87"/>
        <end position="109"/>
    </location>
</feature>
<reference evidence="2 3" key="1">
    <citation type="submission" date="2020-08" db="EMBL/GenBank/DDBJ databases">
        <title>Edaphobacter telluris sp. nov. and Acidobacterium dinghuensis sp. nov., two acidobacteria isolated from forest soil.</title>
        <authorList>
            <person name="Fu J."/>
            <person name="Qiu L."/>
        </authorList>
    </citation>
    <scope>NUCLEOTIDE SEQUENCE [LARGE SCALE GENOMIC DNA]</scope>
    <source>
        <strain evidence="2">4Y35</strain>
    </source>
</reference>
<protein>
    <submittedName>
        <fullName evidence="2">Uncharacterized protein</fullName>
    </submittedName>
</protein>
<proteinExistence type="predicted"/>
<keyword evidence="1" id="KW-1133">Transmembrane helix</keyword>
<keyword evidence="3" id="KW-1185">Reference proteome</keyword>
<feature type="transmembrane region" description="Helical" evidence="1">
    <location>
        <begin position="26"/>
        <end position="46"/>
    </location>
</feature>
<dbReference type="Proteomes" id="UP000515312">
    <property type="component" value="Chromosome"/>
</dbReference>
<feature type="transmembrane region" description="Helical" evidence="1">
    <location>
        <begin position="172"/>
        <end position="192"/>
    </location>
</feature>
<feature type="transmembrane region" description="Helical" evidence="1">
    <location>
        <begin position="129"/>
        <end position="151"/>
    </location>
</feature>
<gene>
    <name evidence="2" type="ORF">H7849_16930</name>
</gene>